<organism evidence="1 2">
    <name type="scientific">Levilactobacillus fujinensis</name>
    <dbReference type="NCBI Taxonomy" id="2486024"/>
    <lineage>
        <taxon>Bacteria</taxon>
        <taxon>Bacillati</taxon>
        <taxon>Bacillota</taxon>
        <taxon>Bacilli</taxon>
        <taxon>Lactobacillales</taxon>
        <taxon>Lactobacillaceae</taxon>
        <taxon>Levilactobacillus</taxon>
    </lineage>
</organism>
<accession>A0ABW1TG02</accession>
<evidence type="ECO:0000313" key="1">
    <source>
        <dbReference type="EMBL" id="MFC6260564.1"/>
    </source>
</evidence>
<proteinExistence type="predicted"/>
<dbReference type="RefSeq" id="WP_125686307.1">
    <property type="nucleotide sequence ID" value="NZ_JBHSSI010000034.1"/>
</dbReference>
<name>A0ABW1TG02_9LACO</name>
<dbReference type="Pfam" id="PF12636">
    <property type="entry name" value="DUF3781"/>
    <property type="match status" value="1"/>
</dbReference>
<protein>
    <submittedName>
        <fullName evidence="1">DUF3781 domain-containing protein</fullName>
    </submittedName>
</protein>
<dbReference type="InterPro" id="IPR024229">
    <property type="entry name" value="DUF3781"/>
</dbReference>
<evidence type="ECO:0000313" key="2">
    <source>
        <dbReference type="Proteomes" id="UP001596283"/>
    </source>
</evidence>
<reference evidence="2" key="1">
    <citation type="journal article" date="2019" name="Int. J. Syst. Evol. Microbiol.">
        <title>The Global Catalogue of Microorganisms (GCM) 10K type strain sequencing project: providing services to taxonomists for standard genome sequencing and annotation.</title>
        <authorList>
            <consortium name="The Broad Institute Genomics Platform"/>
            <consortium name="The Broad Institute Genome Sequencing Center for Infectious Disease"/>
            <person name="Wu L."/>
            <person name="Ma J."/>
        </authorList>
    </citation>
    <scope>NUCLEOTIDE SEQUENCE [LARGE SCALE GENOMIC DNA]</scope>
    <source>
        <strain evidence="2">CCM 8908</strain>
    </source>
</reference>
<comment type="caution">
    <text evidence="1">The sequence shown here is derived from an EMBL/GenBank/DDBJ whole genome shotgun (WGS) entry which is preliminary data.</text>
</comment>
<sequence>MRTPASQRALLVKISENVCYTELVYQRVNKKLSVDWSHSETEAWVQAILRDPDSLVEQRGKNYYVANQRRKSQLTVNSHNYRLITVNRLSK</sequence>
<dbReference type="EMBL" id="JBHSSI010000034">
    <property type="protein sequence ID" value="MFC6260564.1"/>
    <property type="molecule type" value="Genomic_DNA"/>
</dbReference>
<gene>
    <name evidence="1" type="ORF">ACFP1C_06330</name>
</gene>
<dbReference type="Proteomes" id="UP001596283">
    <property type="component" value="Unassembled WGS sequence"/>
</dbReference>
<keyword evidence="2" id="KW-1185">Reference proteome</keyword>